<comment type="function">
    <text evidence="2">Catalyzes the formation of N(4)-acetylcytidine (ac(4)C) at the wobble position of elongator tRNA(Met), using acetate and ATP as substrates. First activates an acetate ion to form acetyladenylate (Ac-AMP) and then transfers the acetyl group to tRNA to form ac(4)C34.</text>
</comment>
<keyword evidence="2" id="KW-0694">RNA-binding</keyword>
<accession>A0A939H8R0</accession>
<feature type="binding site" evidence="2">
    <location>
        <position position="102"/>
    </location>
    <ligand>
        <name>ATP</name>
        <dbReference type="ChEBI" id="CHEBI:30616"/>
    </ligand>
</feature>
<keyword evidence="2" id="KW-0436">Ligase</keyword>
<comment type="caution">
    <text evidence="2">Lacks conserved residue(s) required for the propagation of feature annotation.</text>
</comment>
<dbReference type="PANTHER" id="PTHR37825">
    <property type="entry name" value="TRNA(MET) CYTIDINE ACETATE LIGASE"/>
    <property type="match status" value="1"/>
</dbReference>
<dbReference type="RefSeq" id="WP_207598218.1">
    <property type="nucleotide sequence ID" value="NZ_JAFNJU010000001.1"/>
</dbReference>
<feature type="binding site" evidence="2">
    <location>
        <position position="188"/>
    </location>
    <ligand>
        <name>ATP</name>
        <dbReference type="ChEBI" id="CHEBI:30616"/>
    </ligand>
</feature>
<keyword evidence="4" id="KW-1185">Reference proteome</keyword>
<evidence type="ECO:0000313" key="4">
    <source>
        <dbReference type="Proteomes" id="UP000664218"/>
    </source>
</evidence>
<reference evidence="3" key="1">
    <citation type="submission" date="2021-03" db="EMBL/GenBank/DDBJ databases">
        <title>Proteiniclasticum marinus sp. nov., isolated from tidal flat sediment.</title>
        <authorList>
            <person name="Namirimu T."/>
            <person name="Yang J.-A."/>
            <person name="Yang S.-H."/>
            <person name="Kim Y.-J."/>
            <person name="Kwon K.K."/>
        </authorList>
    </citation>
    <scope>NUCLEOTIDE SEQUENCE</scope>
    <source>
        <strain evidence="3">SCR006</strain>
    </source>
</reference>
<dbReference type="EMBL" id="JAFNJU010000001">
    <property type="protein sequence ID" value="MBO1263710.1"/>
    <property type="molecule type" value="Genomic_DNA"/>
</dbReference>
<dbReference type="Gene3D" id="3.40.50.620">
    <property type="entry name" value="HUPs"/>
    <property type="match status" value="1"/>
</dbReference>
<dbReference type="SUPFAM" id="SSF52374">
    <property type="entry name" value="Nucleotidylyl transferase"/>
    <property type="match status" value="1"/>
</dbReference>
<evidence type="ECO:0000256" key="2">
    <source>
        <dbReference type="HAMAP-Rule" id="MF_01539"/>
    </source>
</evidence>
<dbReference type="GO" id="GO:0006400">
    <property type="term" value="P:tRNA modification"/>
    <property type="evidence" value="ECO:0007669"/>
    <property type="project" value="UniProtKB-UniRule"/>
</dbReference>
<dbReference type="EC" id="6.3.4.-" evidence="2"/>
<comment type="caution">
    <text evidence="3">The sequence shown here is derived from an EMBL/GenBank/DDBJ whole genome shotgun (WGS) entry which is preliminary data.</text>
</comment>
<dbReference type="Proteomes" id="UP000664218">
    <property type="component" value="Unassembled WGS sequence"/>
</dbReference>
<protein>
    <recommendedName>
        <fullName evidence="2">tRNA(Met) cytidine acetate ligase</fullName>
        <ecNumber evidence="2">6.3.4.-</ecNumber>
    </recommendedName>
</protein>
<dbReference type="InterPro" id="IPR014729">
    <property type="entry name" value="Rossmann-like_a/b/a_fold"/>
</dbReference>
<dbReference type="PANTHER" id="PTHR37825:SF1">
    <property type="entry name" value="TRNA(MET) CYTIDINE ACETATE LIGASE"/>
    <property type="match status" value="1"/>
</dbReference>
<dbReference type="AlphaFoldDB" id="A0A939H8R0"/>
<dbReference type="InterPro" id="IPR008513">
    <property type="entry name" value="tRNA(Met)_cyd_acetate_ligase"/>
</dbReference>
<evidence type="ECO:0000313" key="3">
    <source>
        <dbReference type="EMBL" id="MBO1263710.1"/>
    </source>
</evidence>
<comment type="catalytic activity">
    <reaction evidence="2">
        <text>cytidine(34) in elongator tRNA(Met) + acetate + ATP = N(4)-acetylcytidine(34) in elongator tRNA(Met) + AMP + diphosphate</text>
        <dbReference type="Rhea" id="RHEA:58144"/>
        <dbReference type="Rhea" id="RHEA-COMP:10693"/>
        <dbReference type="Rhea" id="RHEA-COMP:10694"/>
        <dbReference type="ChEBI" id="CHEBI:30089"/>
        <dbReference type="ChEBI" id="CHEBI:30616"/>
        <dbReference type="ChEBI" id="CHEBI:33019"/>
        <dbReference type="ChEBI" id="CHEBI:74900"/>
        <dbReference type="ChEBI" id="CHEBI:82748"/>
        <dbReference type="ChEBI" id="CHEBI:456215"/>
    </reaction>
</comment>
<dbReference type="GO" id="GO:0005737">
    <property type="term" value="C:cytoplasm"/>
    <property type="evidence" value="ECO:0007669"/>
    <property type="project" value="UniProtKB-SubCell"/>
</dbReference>
<dbReference type="GO" id="GO:0000049">
    <property type="term" value="F:tRNA binding"/>
    <property type="evidence" value="ECO:0007669"/>
    <property type="project" value="UniProtKB-KW"/>
</dbReference>
<comment type="similarity">
    <text evidence="2">Belongs to the TmcAL family.</text>
</comment>
<evidence type="ECO:0000256" key="1">
    <source>
        <dbReference type="ARBA" id="ARBA00022694"/>
    </source>
</evidence>
<feature type="binding site" evidence="2">
    <location>
        <position position="163"/>
    </location>
    <ligand>
        <name>ATP</name>
        <dbReference type="ChEBI" id="CHEBI:30616"/>
    </ligand>
</feature>
<dbReference type="GO" id="GO:0005524">
    <property type="term" value="F:ATP binding"/>
    <property type="evidence" value="ECO:0007669"/>
    <property type="project" value="UniProtKB-KW"/>
</dbReference>
<dbReference type="HAMAP" id="MF_01539">
    <property type="entry name" value="TmcAL"/>
    <property type="match status" value="1"/>
</dbReference>
<feature type="binding site" evidence="2">
    <location>
        <begin position="7"/>
        <end position="20"/>
    </location>
    <ligand>
        <name>ATP</name>
        <dbReference type="ChEBI" id="CHEBI:30616"/>
    </ligand>
</feature>
<keyword evidence="1 2" id="KW-0819">tRNA processing</keyword>
<comment type="subcellular location">
    <subcellularLocation>
        <location evidence="2">Cytoplasm</location>
    </subcellularLocation>
</comment>
<proteinExistence type="inferred from homology"/>
<dbReference type="Pfam" id="PF05636">
    <property type="entry name" value="HIGH_NTase1"/>
    <property type="match status" value="1"/>
</dbReference>
<organism evidence="3 4">
    <name type="scientific">Proteiniclasticum aestuarii</name>
    <dbReference type="NCBI Taxonomy" id="2817862"/>
    <lineage>
        <taxon>Bacteria</taxon>
        <taxon>Bacillati</taxon>
        <taxon>Bacillota</taxon>
        <taxon>Clostridia</taxon>
        <taxon>Eubacteriales</taxon>
        <taxon>Clostridiaceae</taxon>
        <taxon>Proteiniclasticum</taxon>
    </lineage>
</organism>
<keyword evidence="2" id="KW-0547">Nucleotide-binding</keyword>
<dbReference type="NCBIfam" id="NF010191">
    <property type="entry name" value="PRK13670.1"/>
    <property type="match status" value="1"/>
</dbReference>
<dbReference type="GO" id="GO:0016879">
    <property type="term" value="F:ligase activity, forming carbon-nitrogen bonds"/>
    <property type="evidence" value="ECO:0007669"/>
    <property type="project" value="UniProtKB-UniRule"/>
</dbReference>
<keyword evidence="2" id="KW-0067">ATP-binding</keyword>
<name>A0A939H8R0_9CLOT</name>
<keyword evidence="2" id="KW-0963">Cytoplasm</keyword>
<sequence>MRIAAIISEYNPFHKGHEYQIRRTRSEGKATHVIALMSGNFVQRGLPAIIDKYRRAEMAVLGGADLVLELPAVYALSSAEFFAEGSIRILNALNGVHLLSFGSEEGSLHNLNAIAEILASEPDAYRELLKEELSHGHSFPRARNQALKKLLPQLDMDFIKNPNNILGVEYMKALKRTGSKIQPFTVQRMGKGYHDLELNEEEYASATALRNEIRNNISIEGFVPEKIHEYIEKLKEEEYPFLSDEDFKDLLIYRLITENHSLINISEASEGLDNRILAHLQNLKEGSLASFVDEIKTKRYARTRISRILMQFLLAFDLEPIETLRRQTPETVKILALNEKGKEILAALRKDREIGLEHNFGRKPDPFQKIDQKSSLVYAMRNHAYDPQWDFKGFRDPFQNKP</sequence>
<gene>
    <name evidence="2" type="primary">tmcAL</name>
    <name evidence="3" type="ORF">J3A84_01465</name>
</gene>
<keyword evidence="2" id="KW-0820">tRNA-binding</keyword>